<evidence type="ECO:0000256" key="3">
    <source>
        <dbReference type="ARBA" id="ARBA00023163"/>
    </source>
</evidence>
<proteinExistence type="predicted"/>
<evidence type="ECO:0000313" key="5">
    <source>
        <dbReference type="Proteomes" id="UP000054016"/>
    </source>
</evidence>
<evidence type="ECO:0000256" key="1">
    <source>
        <dbReference type="ARBA" id="ARBA00023015"/>
    </source>
</evidence>
<dbReference type="PANTHER" id="PTHR33154:SF33">
    <property type="entry name" value="TRANSCRIPTIONAL REPRESSOR SDPR"/>
    <property type="match status" value="1"/>
</dbReference>
<dbReference type="PANTHER" id="PTHR33154">
    <property type="entry name" value="TRANSCRIPTIONAL REGULATOR, ARSR FAMILY"/>
    <property type="match status" value="1"/>
</dbReference>
<gene>
    <name evidence="4" type="ORF">AC478_02130</name>
</gene>
<protein>
    <submittedName>
        <fullName evidence="4">Uncharacterized protein</fullName>
    </submittedName>
</protein>
<accession>A0A0M0BT73</accession>
<dbReference type="InterPro" id="IPR036390">
    <property type="entry name" value="WH_DNA-bd_sf"/>
</dbReference>
<keyword evidence="2" id="KW-0238">DNA-binding</keyword>
<dbReference type="GO" id="GO:0003677">
    <property type="term" value="F:DNA binding"/>
    <property type="evidence" value="ECO:0007669"/>
    <property type="project" value="UniProtKB-KW"/>
</dbReference>
<evidence type="ECO:0000256" key="2">
    <source>
        <dbReference type="ARBA" id="ARBA00023125"/>
    </source>
</evidence>
<dbReference type="AlphaFoldDB" id="A0A0M0BT73"/>
<comment type="caution">
    <text evidence="4">The sequence shown here is derived from an EMBL/GenBank/DDBJ whole genome shotgun (WGS) entry which is preliminary data.</text>
</comment>
<name>A0A0M0BT73_9ARCH</name>
<dbReference type="InterPro" id="IPR051081">
    <property type="entry name" value="HTH_MetalResp_TranReg"/>
</dbReference>
<organism evidence="4 5">
    <name type="scientific">miscellaneous Crenarchaeota group-1 archaeon SG8-32-3</name>
    <dbReference type="NCBI Taxonomy" id="1685125"/>
    <lineage>
        <taxon>Archaea</taxon>
        <taxon>Candidatus Bathyarchaeota</taxon>
        <taxon>MCG-1</taxon>
    </lineage>
</organism>
<dbReference type="InterPro" id="IPR036388">
    <property type="entry name" value="WH-like_DNA-bd_sf"/>
</dbReference>
<evidence type="ECO:0000313" key="4">
    <source>
        <dbReference type="EMBL" id="KON31808.1"/>
    </source>
</evidence>
<sequence length="314" mass="36023">MRASAPISRINSGNDELAEMLRRLDAECRNCAPLTPLKCITRCNVWKLKNELRRLRQTMGKPNFIKDLFNVLKNETRLHILNAIVKGSYSVDQLQQKLKKAGYMHSQDTINEEYLRPLMSVGLAAEVRDEYYATMFGGRLTELLGNFPEFANVLPAHSECYEEALLGALLAGSKTLQEVKTLISPIIVSRVLKRLKTADLIETPEEREYVFFFKSRRDPKKEILSDTERKVYDNIPEKGISVKKLAEKTGLSVRRIYKYLRGLKGKKLVFTRKTPRSYSLTAKGKKLAYLLQELQNLVEETWSSSEQVVRSEKS</sequence>
<dbReference type="Proteomes" id="UP000054016">
    <property type="component" value="Unassembled WGS sequence"/>
</dbReference>
<dbReference type="SUPFAM" id="SSF46785">
    <property type="entry name" value="Winged helix' DNA-binding domain"/>
    <property type="match status" value="2"/>
</dbReference>
<dbReference type="GO" id="GO:0006355">
    <property type="term" value="P:regulation of DNA-templated transcription"/>
    <property type="evidence" value="ECO:0007669"/>
    <property type="project" value="TreeGrafter"/>
</dbReference>
<reference evidence="5" key="1">
    <citation type="submission" date="2015-06" db="EMBL/GenBank/DDBJ databases">
        <title>New insights into the roles of widespread benthic archaea in carbon and nitrogen cycling.</title>
        <authorList>
            <person name="Lazar C.S."/>
            <person name="Baker B.J."/>
            <person name="Seitz K.W."/>
            <person name="Hyde A.S."/>
            <person name="Dick G.J."/>
            <person name="Hinrichs K.-U."/>
            <person name="Teske A.P."/>
        </authorList>
    </citation>
    <scope>NUCLEOTIDE SEQUENCE [LARGE SCALE GENOMIC DNA]</scope>
</reference>
<keyword evidence="1" id="KW-0805">Transcription regulation</keyword>
<dbReference type="Gene3D" id="1.10.10.10">
    <property type="entry name" value="Winged helix-like DNA-binding domain superfamily/Winged helix DNA-binding domain"/>
    <property type="match status" value="2"/>
</dbReference>
<dbReference type="EMBL" id="LFWV01000023">
    <property type="protein sequence ID" value="KON31808.1"/>
    <property type="molecule type" value="Genomic_DNA"/>
</dbReference>
<keyword evidence="3" id="KW-0804">Transcription</keyword>